<dbReference type="PRINTS" id="PR00407">
    <property type="entry name" value="EUMOPTERIN"/>
</dbReference>
<comment type="pathway">
    <text evidence="5">Energy metabolism; sulfur metabolism.</text>
</comment>
<dbReference type="AlphaFoldDB" id="A0A4U5LRV6"/>
<evidence type="ECO:0000256" key="7">
    <source>
        <dbReference type="ARBA" id="ARBA00012505"/>
    </source>
</evidence>
<dbReference type="SUPFAM" id="SSF81296">
    <property type="entry name" value="E set domains"/>
    <property type="match status" value="1"/>
</dbReference>
<dbReference type="SUPFAM" id="SSF56524">
    <property type="entry name" value="Oxidoreductase molybdopterin-binding domain"/>
    <property type="match status" value="1"/>
</dbReference>
<dbReference type="STRING" id="34508.A0A4U5LRV6"/>
<evidence type="ECO:0000256" key="10">
    <source>
        <dbReference type="ARBA" id="ARBA00022723"/>
    </source>
</evidence>
<dbReference type="GO" id="GO:0008482">
    <property type="term" value="F:sulfite oxidase activity"/>
    <property type="evidence" value="ECO:0007669"/>
    <property type="project" value="UniProtKB-EC"/>
</dbReference>
<dbReference type="FunFam" id="3.90.420.10:FF:000002">
    <property type="entry name" value="sulfite oxidase, mitochondrial"/>
    <property type="match status" value="1"/>
</dbReference>
<dbReference type="PROSITE" id="PS50255">
    <property type="entry name" value="CYTOCHROME_B5_2"/>
    <property type="match status" value="1"/>
</dbReference>
<dbReference type="FunFam" id="3.10.120.10:FF:000007">
    <property type="entry name" value="Sulfite oxidase, mitochondrial"/>
    <property type="match status" value="1"/>
</dbReference>
<evidence type="ECO:0000313" key="16">
    <source>
        <dbReference type="EMBL" id="TKR58740.1"/>
    </source>
</evidence>
<comment type="subcellular location">
    <subcellularLocation>
        <location evidence="3">Mitochondrion intermembrane space</location>
    </subcellularLocation>
</comment>
<reference evidence="16 17" key="2">
    <citation type="journal article" date="2019" name="G3 (Bethesda)">
        <title>Hybrid Assembly of the Genome of the Entomopathogenic Nematode Steinernema carpocapsae Identifies the X-Chromosome.</title>
        <authorList>
            <person name="Serra L."/>
            <person name="Macchietto M."/>
            <person name="Macias-Munoz A."/>
            <person name="McGill C.J."/>
            <person name="Rodriguez I.M."/>
            <person name="Rodriguez B."/>
            <person name="Murad R."/>
            <person name="Mortazavi A."/>
        </authorList>
    </citation>
    <scope>NUCLEOTIDE SEQUENCE [LARGE SCALE GENOMIC DNA]</scope>
    <source>
        <strain evidence="16 17">ALL</strain>
    </source>
</reference>
<comment type="caution">
    <text evidence="16">The sequence shown here is derived from an EMBL/GenBank/DDBJ whole genome shotgun (WGS) entry which is preliminary data.</text>
</comment>
<keyword evidence="12" id="KW-0408">Iron</keyword>
<evidence type="ECO:0000313" key="17">
    <source>
        <dbReference type="Proteomes" id="UP000298663"/>
    </source>
</evidence>
<dbReference type="PANTHER" id="PTHR19372:SF7">
    <property type="entry name" value="SULFITE OXIDASE, MITOCHONDRIAL"/>
    <property type="match status" value="1"/>
</dbReference>
<dbReference type="EC" id="1.8.3.1" evidence="7"/>
<keyword evidence="9" id="KW-0349">Heme</keyword>
<organism evidence="16 17">
    <name type="scientific">Steinernema carpocapsae</name>
    <name type="common">Entomopathogenic nematode</name>
    <dbReference type="NCBI Taxonomy" id="34508"/>
    <lineage>
        <taxon>Eukaryota</taxon>
        <taxon>Metazoa</taxon>
        <taxon>Ecdysozoa</taxon>
        <taxon>Nematoda</taxon>
        <taxon>Chromadorea</taxon>
        <taxon>Rhabditida</taxon>
        <taxon>Tylenchina</taxon>
        <taxon>Panagrolaimomorpha</taxon>
        <taxon>Strongyloidoidea</taxon>
        <taxon>Steinernematidae</taxon>
        <taxon>Steinernema</taxon>
    </lineage>
</organism>
<feature type="domain" description="Cytochrome b5 heme-binding" evidence="15">
    <location>
        <begin position="93"/>
        <end position="171"/>
    </location>
</feature>
<evidence type="ECO:0000256" key="13">
    <source>
        <dbReference type="ARBA" id="ARBA00023128"/>
    </source>
</evidence>
<dbReference type="UniPathway" id="UPA00096"/>
<dbReference type="Pfam" id="PF00173">
    <property type="entry name" value="Cyt-b5"/>
    <property type="match status" value="1"/>
</dbReference>
<dbReference type="PROSITE" id="PS00559">
    <property type="entry name" value="MOLYBDOPTERIN_EUK"/>
    <property type="match status" value="1"/>
</dbReference>
<dbReference type="SMART" id="SM01117">
    <property type="entry name" value="Cyt-b5"/>
    <property type="match status" value="1"/>
</dbReference>
<dbReference type="PROSITE" id="PS00191">
    <property type="entry name" value="CYTOCHROME_B5_1"/>
    <property type="match status" value="1"/>
</dbReference>
<evidence type="ECO:0000256" key="3">
    <source>
        <dbReference type="ARBA" id="ARBA00004569"/>
    </source>
</evidence>
<dbReference type="EMBL" id="AZBU02000013">
    <property type="protein sequence ID" value="TKR58740.1"/>
    <property type="molecule type" value="Genomic_DNA"/>
</dbReference>
<evidence type="ECO:0000256" key="8">
    <source>
        <dbReference type="ARBA" id="ARBA00022505"/>
    </source>
</evidence>
<sequence>MHSTKGALLSRRVLALRKRFDAASLASFGSDSSSHSYSHESRKANVLPALGSAALLAGAGLYLWKNRRVAYADASRPVPKDVESFAPPERKDLPTFSKDEIGKHGKDSKRIWVTFKNGVYDITEFVEAHPGGDKILMAAGGSVEPFWALYAQHKTEEVIEILEGLRIGNVDPKDMAKDKGKFKDVNDPFNNDPARHPALLVNSQKPFNAEAPPSLLLDNFRTPNELFFVRNHLPVPEIQISNHKLNVEGLGIKKPINLSVDVLKKKFKSTYVTSVVQCAGNRRADMNDYKKVQGLMWTGTAISNAKWTGVKLRDILISAGVDPNSKDIKHVHFEGADIDPTGKPYGASIPFTKAMSDEVIVAYDMNDEPIPRDHGFPLRLVCPGNVGARQVKWLTCIRTSTEESPSHWQQKDYRAFSPAVGFGDQLNFQSVPAIQEYPVQSAFCSPAPNFKVDRSDETINVAGYAWSGGGRGIIRVEVSPDGGKTWHSAELEHDPEQDMDHMWAWTLWKASIKIPENLKTLDLVCKATDRAYNTQPETASGIWNVRGLLHNAWHRVPVEVKET</sequence>
<gene>
    <name evidence="16" type="ORF">L596_030149</name>
</gene>
<dbReference type="InterPro" id="IPR005066">
    <property type="entry name" value="MoCF_OxRdtse_dimer"/>
</dbReference>
<dbReference type="CDD" id="cd02111">
    <property type="entry name" value="eukary_SO_Moco"/>
    <property type="match status" value="1"/>
</dbReference>
<dbReference type="GO" id="GO:0030151">
    <property type="term" value="F:molybdenum ion binding"/>
    <property type="evidence" value="ECO:0007669"/>
    <property type="project" value="InterPro"/>
</dbReference>
<dbReference type="InterPro" id="IPR008335">
    <property type="entry name" value="Mopterin_OxRdtase_euk"/>
</dbReference>
<keyword evidence="11" id="KW-0560">Oxidoreductase</keyword>
<proteinExistence type="predicted"/>
<name>A0A4U5LRV6_STECR</name>
<keyword evidence="17" id="KW-1185">Reference proteome</keyword>
<reference evidence="16 17" key="1">
    <citation type="journal article" date="2015" name="Genome Biol.">
        <title>Comparative genomics of Steinernema reveals deeply conserved gene regulatory networks.</title>
        <authorList>
            <person name="Dillman A.R."/>
            <person name="Macchietto M."/>
            <person name="Porter C.F."/>
            <person name="Rogers A."/>
            <person name="Williams B."/>
            <person name="Antoshechkin I."/>
            <person name="Lee M.M."/>
            <person name="Goodwin Z."/>
            <person name="Lu X."/>
            <person name="Lewis E.E."/>
            <person name="Goodrich-Blair H."/>
            <person name="Stock S.P."/>
            <person name="Adams B.J."/>
            <person name="Sternberg P.W."/>
            <person name="Mortazavi A."/>
        </authorList>
    </citation>
    <scope>NUCLEOTIDE SEQUENCE [LARGE SCALE GENOMIC DNA]</scope>
    <source>
        <strain evidence="16 17">ALL</strain>
    </source>
</reference>
<dbReference type="InterPro" id="IPR000572">
    <property type="entry name" value="OxRdtase_Mopterin-bd_dom"/>
</dbReference>
<dbReference type="GO" id="GO:0020037">
    <property type="term" value="F:heme binding"/>
    <property type="evidence" value="ECO:0007669"/>
    <property type="project" value="InterPro"/>
</dbReference>
<dbReference type="Gene3D" id="3.90.420.10">
    <property type="entry name" value="Oxidoreductase, molybdopterin-binding domain"/>
    <property type="match status" value="1"/>
</dbReference>
<evidence type="ECO:0000256" key="11">
    <source>
        <dbReference type="ARBA" id="ARBA00023002"/>
    </source>
</evidence>
<keyword evidence="10" id="KW-0479">Metal-binding</keyword>
<evidence type="ECO:0000256" key="1">
    <source>
        <dbReference type="ARBA" id="ARBA00001924"/>
    </source>
</evidence>
<dbReference type="InterPro" id="IPR018506">
    <property type="entry name" value="Cyt_B5_heme-BS"/>
</dbReference>
<dbReference type="OrthoDB" id="10051395at2759"/>
<keyword evidence="8" id="KW-0500">Molybdenum</keyword>
<evidence type="ECO:0000256" key="6">
    <source>
        <dbReference type="ARBA" id="ARBA00011738"/>
    </source>
</evidence>
<feature type="region of interest" description="Disordered" evidence="14">
    <location>
        <begin position="80"/>
        <end position="100"/>
    </location>
</feature>
<dbReference type="GO" id="GO:0006790">
    <property type="term" value="P:sulfur compound metabolic process"/>
    <property type="evidence" value="ECO:0007669"/>
    <property type="project" value="UniProtKB-UniPathway"/>
</dbReference>
<accession>A0A4U5LRV6</accession>
<dbReference type="InterPro" id="IPR022407">
    <property type="entry name" value="OxRdtase_Mopterin_BS"/>
</dbReference>
<comment type="subunit">
    <text evidence="6">Homodimer.</text>
</comment>
<dbReference type="GO" id="GO:0005758">
    <property type="term" value="C:mitochondrial intermembrane space"/>
    <property type="evidence" value="ECO:0007669"/>
    <property type="project" value="UniProtKB-SubCell"/>
</dbReference>
<dbReference type="Pfam" id="PF03404">
    <property type="entry name" value="Mo-co_dimer"/>
    <property type="match status" value="1"/>
</dbReference>
<dbReference type="InterPro" id="IPR001199">
    <property type="entry name" value="Cyt_B5-like_heme/steroid-bd"/>
</dbReference>
<comment type="pathway">
    <text evidence="4">Sulfur metabolism.</text>
</comment>
<evidence type="ECO:0000256" key="2">
    <source>
        <dbReference type="ARBA" id="ARBA00001970"/>
    </source>
</evidence>
<evidence type="ECO:0000256" key="14">
    <source>
        <dbReference type="SAM" id="MobiDB-lite"/>
    </source>
</evidence>
<dbReference type="InterPro" id="IPR014756">
    <property type="entry name" value="Ig_E-set"/>
</dbReference>
<dbReference type="Proteomes" id="UP000298663">
    <property type="component" value="Unassembled WGS sequence"/>
</dbReference>
<keyword evidence="13" id="KW-0496">Mitochondrion</keyword>
<dbReference type="Gene3D" id="2.60.40.650">
    <property type="match status" value="1"/>
</dbReference>
<dbReference type="PANTHER" id="PTHR19372">
    <property type="entry name" value="SULFITE REDUCTASE"/>
    <property type="match status" value="1"/>
</dbReference>
<evidence type="ECO:0000256" key="5">
    <source>
        <dbReference type="ARBA" id="ARBA00004971"/>
    </source>
</evidence>
<dbReference type="Pfam" id="PF00174">
    <property type="entry name" value="Oxidored_molyb"/>
    <property type="match status" value="1"/>
</dbReference>
<dbReference type="InterPro" id="IPR036374">
    <property type="entry name" value="OxRdtase_Mopterin-bd_sf"/>
</dbReference>
<evidence type="ECO:0000259" key="15">
    <source>
        <dbReference type="PROSITE" id="PS50255"/>
    </source>
</evidence>
<dbReference type="GO" id="GO:0043546">
    <property type="term" value="F:molybdopterin cofactor binding"/>
    <property type="evidence" value="ECO:0007669"/>
    <property type="project" value="InterPro"/>
</dbReference>
<evidence type="ECO:0000256" key="4">
    <source>
        <dbReference type="ARBA" id="ARBA00004678"/>
    </source>
</evidence>
<dbReference type="Gene3D" id="3.10.120.10">
    <property type="entry name" value="Cytochrome b5-like heme/steroid binding domain"/>
    <property type="match status" value="1"/>
</dbReference>
<evidence type="ECO:0000256" key="9">
    <source>
        <dbReference type="ARBA" id="ARBA00022617"/>
    </source>
</evidence>
<evidence type="ECO:0000256" key="12">
    <source>
        <dbReference type="ARBA" id="ARBA00023004"/>
    </source>
</evidence>
<comment type="cofactor">
    <cofactor evidence="1">
        <name>Mo-molybdopterin</name>
        <dbReference type="ChEBI" id="CHEBI:71302"/>
    </cofactor>
</comment>
<dbReference type="InterPro" id="IPR036400">
    <property type="entry name" value="Cyt_B5-like_heme/steroid_sf"/>
</dbReference>
<dbReference type="SUPFAM" id="SSF55856">
    <property type="entry name" value="Cytochrome b5-like heme/steroid binding domain"/>
    <property type="match status" value="1"/>
</dbReference>
<comment type="cofactor">
    <cofactor evidence="2">
        <name>heme b</name>
        <dbReference type="ChEBI" id="CHEBI:60344"/>
    </cofactor>
</comment>
<protein>
    <recommendedName>
        <fullName evidence="7">sulfite oxidase</fullName>
        <ecNumber evidence="7">1.8.3.1</ecNumber>
    </recommendedName>
</protein>